<protein>
    <recommendedName>
        <fullName evidence="7">(4-O-methyl)-D-glucuronate--lignin esterase</fullName>
        <ecNumber evidence="7">3.1.1.117</ecNumber>
    </recommendedName>
</protein>
<reference evidence="10 11" key="1">
    <citation type="journal article" date="2023" name="bioRxiv">
        <title>High-quality genome assemblies of four members of thePodospora anserinaspecies complex.</title>
        <authorList>
            <person name="Ament-Velasquez S.L."/>
            <person name="Vogan A.A."/>
            <person name="Wallerman O."/>
            <person name="Hartmann F."/>
            <person name="Gautier V."/>
            <person name="Silar P."/>
            <person name="Giraud T."/>
            <person name="Johannesson H."/>
        </authorList>
    </citation>
    <scope>NUCLEOTIDE SEQUENCE [LARGE SCALE GENOMIC DNA]</scope>
    <source>
        <strain evidence="10 11">CBS 112042</strain>
    </source>
</reference>
<dbReference type="Gene3D" id="3.40.50.1820">
    <property type="entry name" value="alpha/beta hydrolase"/>
    <property type="match status" value="1"/>
</dbReference>
<keyword evidence="11" id="KW-1185">Reference proteome</keyword>
<evidence type="ECO:0000313" key="11">
    <source>
        <dbReference type="Proteomes" id="UP001322138"/>
    </source>
</evidence>
<dbReference type="InterPro" id="IPR029058">
    <property type="entry name" value="AB_hydrolase_fold"/>
</dbReference>
<dbReference type="Proteomes" id="UP001322138">
    <property type="component" value="Unassembled WGS sequence"/>
</dbReference>
<evidence type="ECO:0000256" key="8">
    <source>
        <dbReference type="SAM" id="SignalP"/>
    </source>
</evidence>
<evidence type="ECO:0000256" key="5">
    <source>
        <dbReference type="ARBA" id="ARBA00023185"/>
    </source>
</evidence>
<sequence>MHRFGAASVFLAGLAAGQSCGTLPATISFSGNAIKLPDPFTFLNGSKVTTEAEWRCRREEISAIIQRYELGPMPAAPEVKASVSGTRLSITVTANGKTLTMTPTIRLPSSGQGPFPALIALGGASIPVPASVALITYNNEEIAATDPRGKGKYFDLYGTSSTTGGLVAWAWGASRIVDALEQLGPETTKIDAKRVAITGCSRNGKGAMVAGAFDNRIRLTIPQEGGSGAMGCWRIVGEMKRNGTKTEDAAQIVNGDQWFATEFSKYVKALDKLPHDHHMLAAMIAPRPFLVIENSGIDYLGPISSYGCATAARMVYEALGATDTMGFSQVAHGSSHCQLPSNQNADVAAFFNRFLLGQNAVDTKIWKPDAKLSLDLKRYVDWTAPKLV</sequence>
<dbReference type="EC" id="3.1.1.117" evidence="7"/>
<evidence type="ECO:0000256" key="7">
    <source>
        <dbReference type="ARBA" id="ARBA00026105"/>
    </source>
</evidence>
<accession>A0ABR0FAF5</accession>
<organism evidence="10 11">
    <name type="scientific">Podospora bellae-mahoneyi</name>
    <dbReference type="NCBI Taxonomy" id="2093777"/>
    <lineage>
        <taxon>Eukaryota</taxon>
        <taxon>Fungi</taxon>
        <taxon>Dikarya</taxon>
        <taxon>Ascomycota</taxon>
        <taxon>Pezizomycotina</taxon>
        <taxon>Sordariomycetes</taxon>
        <taxon>Sordariomycetidae</taxon>
        <taxon>Sordariales</taxon>
        <taxon>Podosporaceae</taxon>
        <taxon>Podospora</taxon>
    </lineage>
</organism>
<keyword evidence="2" id="KW-0719">Serine esterase</keyword>
<evidence type="ECO:0000256" key="2">
    <source>
        <dbReference type="ARBA" id="ARBA00022487"/>
    </source>
</evidence>
<keyword evidence="3 8" id="KW-0732">Signal</keyword>
<proteinExistence type="inferred from homology"/>
<feature type="signal peptide" evidence="8">
    <location>
        <begin position="1"/>
        <end position="17"/>
    </location>
</feature>
<evidence type="ECO:0000259" key="9">
    <source>
        <dbReference type="Pfam" id="PF22244"/>
    </source>
</evidence>
<evidence type="ECO:0000256" key="4">
    <source>
        <dbReference type="ARBA" id="ARBA00022801"/>
    </source>
</evidence>
<dbReference type="GeneID" id="87892418"/>
<dbReference type="EMBL" id="JAFFGZ010000008">
    <property type="protein sequence ID" value="KAK4640966.1"/>
    <property type="molecule type" value="Genomic_DNA"/>
</dbReference>
<evidence type="ECO:0000313" key="10">
    <source>
        <dbReference type="EMBL" id="KAK4640966.1"/>
    </source>
</evidence>
<keyword evidence="5" id="KW-0439">Lignin degradation</keyword>
<dbReference type="PROSITE" id="PS51257">
    <property type="entry name" value="PROKAR_LIPOPROTEIN"/>
    <property type="match status" value="1"/>
</dbReference>
<gene>
    <name evidence="10" type="ORF">QC761_0097360</name>
</gene>
<dbReference type="RefSeq" id="XP_062729942.1">
    <property type="nucleotide sequence ID" value="XM_062873053.1"/>
</dbReference>
<evidence type="ECO:0000256" key="1">
    <source>
        <dbReference type="ARBA" id="ARBA00010092"/>
    </source>
</evidence>
<evidence type="ECO:0000256" key="3">
    <source>
        <dbReference type="ARBA" id="ARBA00022729"/>
    </source>
</evidence>
<keyword evidence="4" id="KW-0378">Hydrolase</keyword>
<evidence type="ECO:0000256" key="6">
    <source>
        <dbReference type="ARBA" id="ARBA00024511"/>
    </source>
</evidence>
<dbReference type="InterPro" id="IPR054579">
    <property type="entry name" value="GCE-like_dom"/>
</dbReference>
<feature type="domain" description="4-O-methyl-glucuronoyl methylesterase-like" evidence="9">
    <location>
        <begin position="90"/>
        <end position="320"/>
    </location>
</feature>
<comment type="similarity">
    <text evidence="1">Belongs to the carbohydrate esterase 15 (CE15) family.</text>
</comment>
<name>A0ABR0FAF5_9PEZI</name>
<dbReference type="Pfam" id="PF22244">
    <property type="entry name" value="GCE_fung"/>
    <property type="match status" value="1"/>
</dbReference>
<comment type="caution">
    <text evidence="10">The sequence shown here is derived from an EMBL/GenBank/DDBJ whole genome shotgun (WGS) entry which is preliminary data.</text>
</comment>
<feature type="chain" id="PRO_5047441879" description="(4-O-methyl)-D-glucuronate--lignin esterase" evidence="8">
    <location>
        <begin position="18"/>
        <end position="388"/>
    </location>
</feature>
<comment type="catalytic activity">
    <reaction evidence="6">
        <text>a 4-O-methyl-alpha-D-glucuronosyl ester derivative + H2O = 4-O-methyl-alpha-D-glucuronate derivative + an alcohol + H(+)</text>
        <dbReference type="Rhea" id="RHEA:67452"/>
        <dbReference type="ChEBI" id="CHEBI:15377"/>
        <dbReference type="ChEBI" id="CHEBI:15378"/>
        <dbReference type="ChEBI" id="CHEBI:30879"/>
        <dbReference type="ChEBI" id="CHEBI:171667"/>
        <dbReference type="ChEBI" id="CHEBI:171668"/>
        <dbReference type="EC" id="3.1.1.117"/>
    </reaction>
    <physiologicalReaction direction="left-to-right" evidence="6">
        <dbReference type="Rhea" id="RHEA:67453"/>
    </physiologicalReaction>
</comment>
<dbReference type="SUPFAM" id="SSF53474">
    <property type="entry name" value="alpha/beta-Hydrolases"/>
    <property type="match status" value="1"/>
</dbReference>